<proteinExistence type="predicted"/>
<dbReference type="Proteomes" id="UP000253420">
    <property type="component" value="Unassembled WGS sequence"/>
</dbReference>
<protein>
    <recommendedName>
        <fullName evidence="3">Phage tail tape measure protein</fullName>
    </recommendedName>
</protein>
<dbReference type="OrthoDB" id="8044126at2"/>
<reference evidence="1 2" key="1">
    <citation type="submission" date="2018-07" db="EMBL/GenBank/DDBJ databases">
        <title>The draft genome of Phyllobacterium salinisoli.</title>
        <authorList>
            <person name="Liu L."/>
            <person name="Li L."/>
            <person name="Zhang X."/>
            <person name="Liang L."/>
        </authorList>
    </citation>
    <scope>NUCLEOTIDE SEQUENCE [LARGE SCALE GENOMIC DNA]</scope>
    <source>
        <strain evidence="1 2">LLAN61</strain>
    </source>
</reference>
<accession>A0A368K9D5</accession>
<dbReference type="RefSeq" id="WP_114438925.1">
    <property type="nucleotide sequence ID" value="NZ_QOZG01000001.1"/>
</dbReference>
<dbReference type="EMBL" id="QOZG01000001">
    <property type="protein sequence ID" value="RCS25834.1"/>
    <property type="molecule type" value="Genomic_DNA"/>
</dbReference>
<evidence type="ECO:0008006" key="3">
    <source>
        <dbReference type="Google" id="ProtNLM"/>
    </source>
</evidence>
<evidence type="ECO:0000313" key="2">
    <source>
        <dbReference type="Proteomes" id="UP000253420"/>
    </source>
</evidence>
<comment type="caution">
    <text evidence="1">The sequence shown here is derived from an EMBL/GenBank/DDBJ whole genome shotgun (WGS) entry which is preliminary data.</text>
</comment>
<evidence type="ECO:0000313" key="1">
    <source>
        <dbReference type="EMBL" id="RCS25834.1"/>
    </source>
</evidence>
<name>A0A368K9D5_9HYPH</name>
<organism evidence="1 2">
    <name type="scientific">Phyllobacterium salinisoli</name>
    <dbReference type="NCBI Taxonomy" id="1899321"/>
    <lineage>
        <taxon>Bacteria</taxon>
        <taxon>Pseudomonadati</taxon>
        <taxon>Pseudomonadota</taxon>
        <taxon>Alphaproteobacteria</taxon>
        <taxon>Hyphomicrobiales</taxon>
        <taxon>Phyllobacteriaceae</taxon>
        <taxon>Phyllobacterium</taxon>
    </lineage>
</organism>
<gene>
    <name evidence="1" type="ORF">DUT91_03485</name>
</gene>
<keyword evidence="2" id="KW-1185">Reference proteome</keyword>
<sequence>MARTESEQLVFTVEARIAAMEKQMARASRVTDKTMTGIERRGKTMTGRMEKEMAASASRITGLMKGLGAGFLGGLAAGGIAGIVTQFGEVAKSVADIGREAKTSGLAMREFQEWKYVAEQARIPVDAMTDAFKELNLRADEFATTGKGSAAEAFQRLGLSQEEVKKRLADPSALLLEIIDRTKRLGDTAAGIRIFDGLLGGQGGEKFVQLIDRGADGIRDSIKEAHNLGAVMTDEVIKSAEELDLKFNQVATTVGTSLKSTIVGAAQALSNFISIFQDFENRGTENLQSQLNFLEKTLRRLRKPRAGLAACSMGLRMTR</sequence>
<dbReference type="AlphaFoldDB" id="A0A368K9D5"/>